<dbReference type="EMBL" id="CAKXAJ010019002">
    <property type="protein sequence ID" value="CAH2218052.1"/>
    <property type="molecule type" value="Genomic_DNA"/>
</dbReference>
<accession>A0A8S4QRM7</accession>
<dbReference type="Proteomes" id="UP000838756">
    <property type="component" value="Unassembled WGS sequence"/>
</dbReference>
<reference evidence="1" key="1">
    <citation type="submission" date="2022-03" db="EMBL/GenBank/DDBJ databases">
        <authorList>
            <person name="Lindestad O."/>
        </authorList>
    </citation>
    <scope>NUCLEOTIDE SEQUENCE</scope>
</reference>
<organism evidence="1 2">
    <name type="scientific">Pararge aegeria aegeria</name>
    <dbReference type="NCBI Taxonomy" id="348720"/>
    <lineage>
        <taxon>Eukaryota</taxon>
        <taxon>Metazoa</taxon>
        <taxon>Ecdysozoa</taxon>
        <taxon>Arthropoda</taxon>
        <taxon>Hexapoda</taxon>
        <taxon>Insecta</taxon>
        <taxon>Pterygota</taxon>
        <taxon>Neoptera</taxon>
        <taxon>Endopterygota</taxon>
        <taxon>Lepidoptera</taxon>
        <taxon>Glossata</taxon>
        <taxon>Ditrysia</taxon>
        <taxon>Papilionoidea</taxon>
        <taxon>Nymphalidae</taxon>
        <taxon>Satyrinae</taxon>
        <taxon>Satyrini</taxon>
        <taxon>Parargina</taxon>
        <taxon>Pararge</taxon>
    </lineage>
</organism>
<keyword evidence="2" id="KW-1185">Reference proteome</keyword>
<dbReference type="AlphaFoldDB" id="A0A8S4QRM7"/>
<evidence type="ECO:0000313" key="1">
    <source>
        <dbReference type="EMBL" id="CAH2218052.1"/>
    </source>
</evidence>
<name>A0A8S4QRM7_9NEOP</name>
<protein>
    <submittedName>
        <fullName evidence="1">Jg26239 protein</fullName>
    </submittedName>
</protein>
<proteinExistence type="predicted"/>
<comment type="caution">
    <text evidence="1">The sequence shown here is derived from an EMBL/GenBank/DDBJ whole genome shotgun (WGS) entry which is preliminary data.</text>
</comment>
<gene>
    <name evidence="1" type="primary">jg26239</name>
    <name evidence="1" type="ORF">PAEG_LOCUS5927</name>
</gene>
<sequence length="120" mass="13323">MIRPWGRAAFRPVHAGNIGYQFLLGDIVSRWLMTRRGGGYLRASVGWRQLALLHDVSLTAFNVGGVARNGTSYDRNEGPSRYNSGGAVEVYTSGTIDRPGIIRLAEEWRLIPPKPRTVQV</sequence>
<evidence type="ECO:0000313" key="2">
    <source>
        <dbReference type="Proteomes" id="UP000838756"/>
    </source>
</evidence>